<dbReference type="VEuPathDB" id="FungiDB:GGTG_04978"/>
<keyword evidence="4" id="KW-1185">Reference proteome</keyword>
<dbReference type="GeneID" id="20345436"/>
<dbReference type="EMBL" id="GL385396">
    <property type="protein sequence ID" value="EJT79896.1"/>
    <property type="molecule type" value="Genomic_DNA"/>
</dbReference>
<feature type="domain" description="N-acetyltransferase" evidence="1">
    <location>
        <begin position="80"/>
        <end position="172"/>
    </location>
</feature>
<dbReference type="OrthoDB" id="2744543at2759"/>
<proteinExistence type="predicted"/>
<protein>
    <submittedName>
        <fullName evidence="2">GNAT family N-acetyltransferase</fullName>
    </submittedName>
</protein>
<dbReference type="HOGENOM" id="CLU_086503_7_0_1"/>
<dbReference type="AlphaFoldDB" id="J3NUM3"/>
<evidence type="ECO:0000313" key="4">
    <source>
        <dbReference type="Proteomes" id="UP000006039"/>
    </source>
</evidence>
<dbReference type="STRING" id="644352.J3NUM3"/>
<keyword evidence="2" id="KW-0808">Transferase</keyword>
<dbReference type="RefSeq" id="XP_009221041.1">
    <property type="nucleotide sequence ID" value="XM_009222777.1"/>
</dbReference>
<name>J3NUM3_GAET3</name>
<reference evidence="3" key="4">
    <citation type="journal article" date="2015" name="G3 (Bethesda)">
        <title>Genome sequences of three phytopathogenic species of the Magnaporthaceae family of fungi.</title>
        <authorList>
            <person name="Okagaki L.H."/>
            <person name="Nunes C.C."/>
            <person name="Sailsbery J."/>
            <person name="Clay B."/>
            <person name="Brown D."/>
            <person name="John T."/>
            <person name="Oh Y."/>
            <person name="Young N."/>
            <person name="Fitzgerald M."/>
            <person name="Haas B.J."/>
            <person name="Zeng Q."/>
            <person name="Young S."/>
            <person name="Adiconis X."/>
            <person name="Fan L."/>
            <person name="Levin J.Z."/>
            <person name="Mitchell T.K."/>
            <person name="Okubara P.A."/>
            <person name="Farman M.L."/>
            <person name="Kohn L.M."/>
            <person name="Birren B."/>
            <person name="Ma L.-J."/>
            <person name="Dean R.A."/>
        </authorList>
    </citation>
    <scope>NUCLEOTIDE SEQUENCE</scope>
    <source>
        <strain evidence="3">R3-111a-1</strain>
    </source>
</reference>
<dbReference type="InterPro" id="IPR016181">
    <property type="entry name" value="Acyl_CoA_acyltransferase"/>
</dbReference>
<dbReference type="UniPathway" id="UPA00113">
    <property type="reaction ID" value="UER00529"/>
</dbReference>
<dbReference type="InterPro" id="IPR039143">
    <property type="entry name" value="GNPNAT1-like"/>
</dbReference>
<gene>
    <name evidence="3" type="primary">20345436</name>
    <name evidence="2" type="ORF">GGTG_04978</name>
</gene>
<evidence type="ECO:0000313" key="2">
    <source>
        <dbReference type="EMBL" id="EJT79896.1"/>
    </source>
</evidence>
<reference evidence="3" key="5">
    <citation type="submission" date="2018-04" db="UniProtKB">
        <authorList>
            <consortium name="EnsemblFungi"/>
        </authorList>
    </citation>
    <scope>IDENTIFICATION</scope>
    <source>
        <strain evidence="3">R3-111a-1</strain>
    </source>
</reference>
<dbReference type="InterPro" id="IPR000182">
    <property type="entry name" value="GNAT_dom"/>
</dbReference>
<reference evidence="4" key="1">
    <citation type="submission" date="2010-07" db="EMBL/GenBank/DDBJ databases">
        <title>The genome sequence of Gaeumannomyces graminis var. tritici strain R3-111a-1.</title>
        <authorList>
            <consortium name="The Broad Institute Genome Sequencing Platform"/>
            <person name="Ma L.-J."/>
            <person name="Dead R."/>
            <person name="Young S."/>
            <person name="Zeng Q."/>
            <person name="Koehrsen M."/>
            <person name="Alvarado L."/>
            <person name="Berlin A."/>
            <person name="Chapman S.B."/>
            <person name="Chen Z."/>
            <person name="Freedman E."/>
            <person name="Gellesch M."/>
            <person name="Goldberg J."/>
            <person name="Griggs A."/>
            <person name="Gujja S."/>
            <person name="Heilman E.R."/>
            <person name="Heiman D."/>
            <person name="Hepburn T."/>
            <person name="Howarth C."/>
            <person name="Jen D."/>
            <person name="Larson L."/>
            <person name="Mehta T."/>
            <person name="Neiman D."/>
            <person name="Pearson M."/>
            <person name="Roberts A."/>
            <person name="Saif S."/>
            <person name="Shea T."/>
            <person name="Shenoy N."/>
            <person name="Sisk P."/>
            <person name="Stolte C."/>
            <person name="Sykes S."/>
            <person name="Walk T."/>
            <person name="White J."/>
            <person name="Yandava C."/>
            <person name="Haas B."/>
            <person name="Nusbaum C."/>
            <person name="Birren B."/>
        </authorList>
    </citation>
    <scope>NUCLEOTIDE SEQUENCE [LARGE SCALE GENOMIC DNA]</scope>
    <source>
        <strain evidence="4">R3-111a-1</strain>
    </source>
</reference>
<dbReference type="eggNOG" id="ENOG502SPKC">
    <property type="taxonomic scope" value="Eukaryota"/>
</dbReference>
<accession>J3NUM3</accession>
<evidence type="ECO:0000259" key="1">
    <source>
        <dbReference type="PROSITE" id="PS51186"/>
    </source>
</evidence>
<dbReference type="EnsemblFungi" id="EJT79896">
    <property type="protein sequence ID" value="EJT79896"/>
    <property type="gene ID" value="GGTG_04978"/>
</dbReference>
<reference evidence="2" key="2">
    <citation type="submission" date="2010-07" db="EMBL/GenBank/DDBJ databases">
        <authorList>
            <consortium name="The Broad Institute Genome Sequencing Platform"/>
            <consortium name="Broad Institute Genome Sequencing Center for Infectious Disease"/>
            <person name="Ma L.-J."/>
            <person name="Dead R."/>
            <person name="Young S."/>
            <person name="Zeng Q."/>
            <person name="Koehrsen M."/>
            <person name="Alvarado L."/>
            <person name="Berlin A."/>
            <person name="Chapman S.B."/>
            <person name="Chen Z."/>
            <person name="Freedman E."/>
            <person name="Gellesch M."/>
            <person name="Goldberg J."/>
            <person name="Griggs A."/>
            <person name="Gujja S."/>
            <person name="Heilman E.R."/>
            <person name="Heiman D."/>
            <person name="Hepburn T."/>
            <person name="Howarth C."/>
            <person name="Jen D."/>
            <person name="Larson L."/>
            <person name="Mehta T."/>
            <person name="Neiman D."/>
            <person name="Pearson M."/>
            <person name="Roberts A."/>
            <person name="Saif S."/>
            <person name="Shea T."/>
            <person name="Shenoy N."/>
            <person name="Sisk P."/>
            <person name="Stolte C."/>
            <person name="Sykes S."/>
            <person name="Walk T."/>
            <person name="White J."/>
            <person name="Yandava C."/>
            <person name="Haas B."/>
            <person name="Nusbaum C."/>
            <person name="Birren B."/>
        </authorList>
    </citation>
    <scope>NUCLEOTIDE SEQUENCE</scope>
    <source>
        <strain evidence="2">R3-111a-1</strain>
    </source>
</reference>
<dbReference type="GO" id="GO:0006048">
    <property type="term" value="P:UDP-N-acetylglucosamine biosynthetic process"/>
    <property type="evidence" value="ECO:0007669"/>
    <property type="project" value="UniProtKB-UniPathway"/>
</dbReference>
<dbReference type="Gene3D" id="3.40.630.30">
    <property type="match status" value="1"/>
</dbReference>
<dbReference type="SUPFAM" id="SSF55729">
    <property type="entry name" value="Acyl-CoA N-acyltransferases (Nat)"/>
    <property type="match status" value="1"/>
</dbReference>
<dbReference type="GO" id="GO:0008080">
    <property type="term" value="F:N-acetyltransferase activity"/>
    <property type="evidence" value="ECO:0007669"/>
    <property type="project" value="TreeGrafter"/>
</dbReference>
<reference evidence="2" key="3">
    <citation type="submission" date="2010-09" db="EMBL/GenBank/DDBJ databases">
        <title>Annotation of Gaeumannomyces graminis var. tritici R3-111a-1.</title>
        <authorList>
            <consortium name="The Broad Institute Genome Sequencing Platform"/>
            <person name="Ma L.-J."/>
            <person name="Dead R."/>
            <person name="Young S.K."/>
            <person name="Zeng Q."/>
            <person name="Gargeya S."/>
            <person name="Fitzgerald M."/>
            <person name="Haas B."/>
            <person name="Abouelleil A."/>
            <person name="Alvarado L."/>
            <person name="Arachchi H.M."/>
            <person name="Berlin A."/>
            <person name="Brown A."/>
            <person name="Chapman S.B."/>
            <person name="Chen Z."/>
            <person name="Dunbar C."/>
            <person name="Freedman E."/>
            <person name="Gearin G."/>
            <person name="Gellesch M."/>
            <person name="Goldberg J."/>
            <person name="Griggs A."/>
            <person name="Gujja S."/>
            <person name="Heiman D."/>
            <person name="Howarth C."/>
            <person name="Larson L."/>
            <person name="Lui A."/>
            <person name="MacDonald P.J.P."/>
            <person name="Mehta T."/>
            <person name="Montmayeur A."/>
            <person name="Murphy C."/>
            <person name="Neiman D."/>
            <person name="Pearson M."/>
            <person name="Priest M."/>
            <person name="Roberts A."/>
            <person name="Saif S."/>
            <person name="Shea T."/>
            <person name="Shenoy N."/>
            <person name="Sisk P."/>
            <person name="Stolte C."/>
            <person name="Sykes S."/>
            <person name="Yandava C."/>
            <person name="Wortman J."/>
            <person name="Nusbaum C."/>
            <person name="Birren B."/>
        </authorList>
    </citation>
    <scope>NUCLEOTIDE SEQUENCE</scope>
    <source>
        <strain evidence="2">R3-111a-1</strain>
    </source>
</reference>
<sequence>MPPTAAPTTAAACCLSPQLPPNYTLNVGMPPVPAYRNLRVAAGLTSITEPQASRAISGTWYGCHIRYAVPPHQSSNPTVDQVVGMGRIISDGGWYFHIADMAVLPEHQRQGLGVAIMQELLAYIEQNKPSEGVPNINLMADPPGISLYKKTGFVYSSNVGEHGMVWVGDSRNGGQGFASDGNDGNKWDGGS</sequence>
<dbReference type="PROSITE" id="PS51186">
    <property type="entry name" value="GNAT"/>
    <property type="match status" value="1"/>
</dbReference>
<dbReference type="Proteomes" id="UP000006039">
    <property type="component" value="Unassembled WGS sequence"/>
</dbReference>
<dbReference type="Pfam" id="PF13508">
    <property type="entry name" value="Acetyltransf_7"/>
    <property type="match status" value="1"/>
</dbReference>
<dbReference type="CDD" id="cd04301">
    <property type="entry name" value="NAT_SF"/>
    <property type="match status" value="1"/>
</dbReference>
<dbReference type="PANTHER" id="PTHR13355">
    <property type="entry name" value="GLUCOSAMINE 6-PHOSPHATE N-ACETYLTRANSFERASE"/>
    <property type="match status" value="1"/>
</dbReference>
<organism evidence="2">
    <name type="scientific">Gaeumannomyces tritici (strain R3-111a-1)</name>
    <name type="common">Wheat and barley take-all root rot fungus</name>
    <name type="synonym">Gaeumannomyces graminis var. tritici</name>
    <dbReference type="NCBI Taxonomy" id="644352"/>
    <lineage>
        <taxon>Eukaryota</taxon>
        <taxon>Fungi</taxon>
        <taxon>Dikarya</taxon>
        <taxon>Ascomycota</taxon>
        <taxon>Pezizomycotina</taxon>
        <taxon>Sordariomycetes</taxon>
        <taxon>Sordariomycetidae</taxon>
        <taxon>Magnaporthales</taxon>
        <taxon>Magnaporthaceae</taxon>
        <taxon>Gaeumannomyces</taxon>
    </lineage>
</organism>
<evidence type="ECO:0000313" key="3">
    <source>
        <dbReference type="EnsemblFungi" id="EJT79896"/>
    </source>
</evidence>
<dbReference type="PANTHER" id="PTHR13355:SF23">
    <property type="entry name" value="FAMILY N-ACETYLTRANSFERASE, PUTATIVE (AFU_ORTHOLOGUE AFUA_3G00870)-RELATED"/>
    <property type="match status" value="1"/>
</dbReference>